<gene>
    <name evidence="2" type="ORF">WJX84_002797</name>
</gene>
<accession>A0AAW1RIS0</accession>
<keyword evidence="1" id="KW-0732">Signal</keyword>
<evidence type="ECO:0000313" key="3">
    <source>
        <dbReference type="Proteomes" id="UP001485043"/>
    </source>
</evidence>
<sequence>MLLSLSSTLGLSGLVGGPWQIQWEEGHVAERSAIPYPDKVVDYAEQEFRKMKTRQAELLGISNGRIRSKL</sequence>
<proteinExistence type="predicted"/>
<comment type="caution">
    <text evidence="2">The sequence shown here is derived from an EMBL/GenBank/DDBJ whole genome shotgun (WGS) entry which is preliminary data.</text>
</comment>
<keyword evidence="3" id="KW-1185">Reference proteome</keyword>
<protein>
    <submittedName>
        <fullName evidence="2">Uncharacterized protein</fullName>
    </submittedName>
</protein>
<dbReference type="Proteomes" id="UP001485043">
    <property type="component" value="Unassembled WGS sequence"/>
</dbReference>
<name>A0AAW1RIS0_9CHLO</name>
<dbReference type="EMBL" id="JALJOV010002151">
    <property type="protein sequence ID" value="KAK9833592.1"/>
    <property type="molecule type" value="Genomic_DNA"/>
</dbReference>
<feature type="signal peptide" evidence="1">
    <location>
        <begin position="1"/>
        <end position="16"/>
    </location>
</feature>
<organism evidence="2 3">
    <name type="scientific">Apatococcus fuscideae</name>
    <dbReference type="NCBI Taxonomy" id="2026836"/>
    <lineage>
        <taxon>Eukaryota</taxon>
        <taxon>Viridiplantae</taxon>
        <taxon>Chlorophyta</taxon>
        <taxon>core chlorophytes</taxon>
        <taxon>Trebouxiophyceae</taxon>
        <taxon>Chlorellales</taxon>
        <taxon>Chlorellaceae</taxon>
        <taxon>Apatococcus</taxon>
    </lineage>
</organism>
<feature type="chain" id="PRO_5043564928" evidence="1">
    <location>
        <begin position="17"/>
        <end position="70"/>
    </location>
</feature>
<evidence type="ECO:0000313" key="2">
    <source>
        <dbReference type="EMBL" id="KAK9833592.1"/>
    </source>
</evidence>
<evidence type="ECO:0000256" key="1">
    <source>
        <dbReference type="SAM" id="SignalP"/>
    </source>
</evidence>
<reference evidence="2 3" key="1">
    <citation type="journal article" date="2024" name="Nat. Commun.">
        <title>Phylogenomics reveals the evolutionary origins of lichenization in chlorophyte algae.</title>
        <authorList>
            <person name="Puginier C."/>
            <person name="Libourel C."/>
            <person name="Otte J."/>
            <person name="Skaloud P."/>
            <person name="Haon M."/>
            <person name="Grisel S."/>
            <person name="Petersen M."/>
            <person name="Berrin J.G."/>
            <person name="Delaux P.M."/>
            <person name="Dal Grande F."/>
            <person name="Keller J."/>
        </authorList>
    </citation>
    <scope>NUCLEOTIDE SEQUENCE [LARGE SCALE GENOMIC DNA]</scope>
    <source>
        <strain evidence="2 3">SAG 2523</strain>
    </source>
</reference>
<dbReference type="AlphaFoldDB" id="A0AAW1RIS0"/>